<dbReference type="EMBL" id="JAOPGA020001287">
    <property type="protein sequence ID" value="KAL0486952.1"/>
    <property type="molecule type" value="Genomic_DNA"/>
</dbReference>
<evidence type="ECO:0000313" key="2">
    <source>
        <dbReference type="EMBL" id="KAL0486952.1"/>
    </source>
</evidence>
<evidence type="ECO:0000313" key="1">
    <source>
        <dbReference type="EMBL" id="KAL0479720.1"/>
    </source>
</evidence>
<dbReference type="Proteomes" id="UP001431209">
    <property type="component" value="Unassembled WGS sequence"/>
</dbReference>
<sequence>MFLFRSSADEEPLSLSEDVLDDNQLIVEFLSLTDLCMPECDQKSKLRILSYLTISGDAEDQRRSQIITTAHPISSLKEQKIIYDECYTFGLDDLVSEEQLFLKFQVQDVSQKNRVISYGETVNLQGLVSDVEYDLEIPLQTRAVIRSSTSSYTKLNISLRLVGQIGITL</sequence>
<accession>A0AAW2YRA6</accession>
<comment type="caution">
    <text evidence="1">The sequence shown here is derived from an EMBL/GenBank/DDBJ whole genome shotgun (WGS) entry which is preliminary data.</text>
</comment>
<dbReference type="AlphaFoldDB" id="A0AAW2YRA6"/>
<organism evidence="1 3">
    <name type="scientific">Acrasis kona</name>
    <dbReference type="NCBI Taxonomy" id="1008807"/>
    <lineage>
        <taxon>Eukaryota</taxon>
        <taxon>Discoba</taxon>
        <taxon>Heterolobosea</taxon>
        <taxon>Tetramitia</taxon>
        <taxon>Eutetramitia</taxon>
        <taxon>Acrasidae</taxon>
        <taxon>Acrasis</taxon>
    </lineage>
</organism>
<keyword evidence="3" id="KW-1185">Reference proteome</keyword>
<dbReference type="EMBL" id="JAOPGA020000589">
    <property type="protein sequence ID" value="KAL0479720.1"/>
    <property type="molecule type" value="Genomic_DNA"/>
</dbReference>
<gene>
    <name evidence="2" type="ORF">AKO1_000400</name>
    <name evidence="1" type="ORF">AKO1_007500</name>
</gene>
<name>A0AAW2YRA6_9EUKA</name>
<proteinExistence type="predicted"/>
<evidence type="ECO:0000313" key="3">
    <source>
        <dbReference type="Proteomes" id="UP001431209"/>
    </source>
</evidence>
<protein>
    <submittedName>
        <fullName evidence="2">Smpd3</fullName>
    </submittedName>
</protein>
<reference evidence="1 3" key="1">
    <citation type="submission" date="2024-03" db="EMBL/GenBank/DDBJ databases">
        <title>The Acrasis kona genome and developmental transcriptomes reveal deep origins of eukaryotic multicellular pathways.</title>
        <authorList>
            <person name="Sheikh S."/>
            <person name="Fu C.-J."/>
            <person name="Brown M.W."/>
            <person name="Baldauf S.L."/>
        </authorList>
    </citation>
    <scope>NUCLEOTIDE SEQUENCE [LARGE SCALE GENOMIC DNA]</scope>
    <source>
        <strain evidence="1 3">ATCC MYA-3509</strain>
    </source>
</reference>